<name>A0A835FZ08_9POAL</name>
<dbReference type="Proteomes" id="UP000636709">
    <property type="component" value="Unassembled WGS sequence"/>
</dbReference>
<sequence length="107" mass="11455">MASKRFLFLLATLAVATAAPDYGNNQPTYPTPTTEPKQGEPAAYPATSPSCGDNKDATERLHQARTECCREVSKNLECLCPTMNTLIAAGVPLKEVCYDDMACVGTP</sequence>
<keyword evidence="2" id="KW-0732">Signal</keyword>
<dbReference type="OrthoDB" id="10523067at2759"/>
<feature type="signal peptide" evidence="2">
    <location>
        <begin position="1"/>
        <end position="18"/>
    </location>
</feature>
<accession>A0A835FZ08</accession>
<gene>
    <name evidence="3" type="ORF">HU200_001317</name>
</gene>
<organism evidence="3 4">
    <name type="scientific">Digitaria exilis</name>
    <dbReference type="NCBI Taxonomy" id="1010633"/>
    <lineage>
        <taxon>Eukaryota</taxon>
        <taxon>Viridiplantae</taxon>
        <taxon>Streptophyta</taxon>
        <taxon>Embryophyta</taxon>
        <taxon>Tracheophyta</taxon>
        <taxon>Spermatophyta</taxon>
        <taxon>Magnoliopsida</taxon>
        <taxon>Liliopsida</taxon>
        <taxon>Poales</taxon>
        <taxon>Poaceae</taxon>
        <taxon>PACMAD clade</taxon>
        <taxon>Panicoideae</taxon>
        <taxon>Panicodae</taxon>
        <taxon>Paniceae</taxon>
        <taxon>Anthephorinae</taxon>
        <taxon>Digitaria</taxon>
    </lineage>
</organism>
<dbReference type="EMBL" id="JACEFO010000121">
    <property type="protein sequence ID" value="KAF8780712.1"/>
    <property type="molecule type" value="Genomic_DNA"/>
</dbReference>
<dbReference type="AlphaFoldDB" id="A0A835FZ08"/>
<comment type="caution">
    <text evidence="3">The sequence shown here is derived from an EMBL/GenBank/DDBJ whole genome shotgun (WGS) entry which is preliminary data.</text>
</comment>
<feature type="compositionally biased region" description="Polar residues" evidence="1">
    <location>
        <begin position="23"/>
        <end position="36"/>
    </location>
</feature>
<feature type="region of interest" description="Disordered" evidence="1">
    <location>
        <begin position="20"/>
        <end position="56"/>
    </location>
</feature>
<reference evidence="3" key="1">
    <citation type="submission" date="2020-07" db="EMBL/GenBank/DDBJ databases">
        <title>Genome sequence and genetic diversity analysis of an under-domesticated orphan crop, white fonio (Digitaria exilis).</title>
        <authorList>
            <person name="Bennetzen J.L."/>
            <person name="Chen S."/>
            <person name="Ma X."/>
            <person name="Wang X."/>
            <person name="Yssel A.E.J."/>
            <person name="Chaluvadi S.R."/>
            <person name="Johnson M."/>
            <person name="Gangashetty P."/>
            <person name="Hamidou F."/>
            <person name="Sanogo M.D."/>
            <person name="Zwaenepoel A."/>
            <person name="Wallace J."/>
            <person name="Van De Peer Y."/>
            <person name="Van Deynze A."/>
        </authorList>
    </citation>
    <scope>NUCLEOTIDE SEQUENCE</scope>
    <source>
        <tissue evidence="3">Leaves</tissue>
    </source>
</reference>
<evidence type="ECO:0000313" key="3">
    <source>
        <dbReference type="EMBL" id="KAF8780712.1"/>
    </source>
</evidence>
<keyword evidence="4" id="KW-1185">Reference proteome</keyword>
<proteinExistence type="predicted"/>
<evidence type="ECO:0008006" key="5">
    <source>
        <dbReference type="Google" id="ProtNLM"/>
    </source>
</evidence>
<feature type="chain" id="PRO_5032809545" description="Bifunctional inhibitor/plant lipid transfer protein/seed storage helical domain-containing protein" evidence="2">
    <location>
        <begin position="19"/>
        <end position="107"/>
    </location>
</feature>
<evidence type="ECO:0000256" key="2">
    <source>
        <dbReference type="SAM" id="SignalP"/>
    </source>
</evidence>
<protein>
    <recommendedName>
        <fullName evidence="5">Bifunctional inhibitor/plant lipid transfer protein/seed storage helical domain-containing protein</fullName>
    </recommendedName>
</protein>
<evidence type="ECO:0000256" key="1">
    <source>
        <dbReference type="SAM" id="MobiDB-lite"/>
    </source>
</evidence>
<evidence type="ECO:0000313" key="4">
    <source>
        <dbReference type="Proteomes" id="UP000636709"/>
    </source>
</evidence>